<protein>
    <submittedName>
        <fullName evidence="2">Cupin</fullName>
    </submittedName>
</protein>
<reference evidence="2" key="2">
    <citation type="submission" date="2023-01" db="EMBL/GenBank/DDBJ databases">
        <title>Draft genome sequence of Sneathiella chinensis strain NBRC 103408.</title>
        <authorList>
            <person name="Sun Q."/>
            <person name="Mori K."/>
        </authorList>
    </citation>
    <scope>NUCLEOTIDE SEQUENCE</scope>
    <source>
        <strain evidence="2">NBRC 103408</strain>
    </source>
</reference>
<dbReference type="Pfam" id="PF12973">
    <property type="entry name" value="Cupin_7"/>
    <property type="match status" value="2"/>
</dbReference>
<evidence type="ECO:0000313" key="3">
    <source>
        <dbReference type="Proteomes" id="UP001161409"/>
    </source>
</evidence>
<dbReference type="InterPro" id="IPR014710">
    <property type="entry name" value="RmlC-like_jellyroll"/>
</dbReference>
<organism evidence="2 3">
    <name type="scientific">Sneathiella chinensis</name>
    <dbReference type="NCBI Taxonomy" id="349750"/>
    <lineage>
        <taxon>Bacteria</taxon>
        <taxon>Pseudomonadati</taxon>
        <taxon>Pseudomonadota</taxon>
        <taxon>Alphaproteobacteria</taxon>
        <taxon>Sneathiellales</taxon>
        <taxon>Sneathiellaceae</taxon>
        <taxon>Sneathiella</taxon>
    </lineage>
</organism>
<proteinExistence type="predicted"/>
<dbReference type="InterPro" id="IPR025979">
    <property type="entry name" value="ChrR-like_cupin_dom"/>
</dbReference>
<comment type="caution">
    <text evidence="2">The sequence shown here is derived from an EMBL/GenBank/DDBJ whole genome shotgun (WGS) entry which is preliminary data.</text>
</comment>
<accession>A0ABQ5U5D4</accession>
<reference evidence="2" key="1">
    <citation type="journal article" date="2014" name="Int. J. Syst. Evol. Microbiol.">
        <title>Complete genome of a new Firmicutes species belonging to the dominant human colonic microbiota ('Ruminococcus bicirculans') reveals two chromosomes and a selective capacity to utilize plant glucans.</title>
        <authorList>
            <consortium name="NISC Comparative Sequencing Program"/>
            <person name="Wegmann U."/>
            <person name="Louis P."/>
            <person name="Goesmann A."/>
            <person name="Henrissat B."/>
            <person name="Duncan S.H."/>
            <person name="Flint H.J."/>
        </authorList>
    </citation>
    <scope>NUCLEOTIDE SEQUENCE</scope>
    <source>
        <strain evidence="2">NBRC 103408</strain>
    </source>
</reference>
<keyword evidence="3" id="KW-1185">Reference proteome</keyword>
<feature type="domain" description="ChrR-like cupin" evidence="1">
    <location>
        <begin position="10"/>
        <end position="112"/>
    </location>
</feature>
<dbReference type="EMBL" id="BSNF01000008">
    <property type="protein sequence ID" value="GLQ07327.1"/>
    <property type="molecule type" value="Genomic_DNA"/>
</dbReference>
<feature type="domain" description="ChrR-like cupin" evidence="1">
    <location>
        <begin position="118"/>
        <end position="219"/>
    </location>
</feature>
<gene>
    <name evidence="2" type="ORF">GCM10007924_25480</name>
</gene>
<name>A0ABQ5U5D4_9PROT</name>
<evidence type="ECO:0000313" key="2">
    <source>
        <dbReference type="EMBL" id="GLQ07327.1"/>
    </source>
</evidence>
<evidence type="ECO:0000259" key="1">
    <source>
        <dbReference type="Pfam" id="PF12973"/>
    </source>
</evidence>
<dbReference type="CDD" id="cd20303">
    <property type="entry name" value="cupin_ChrR_1"/>
    <property type="match status" value="2"/>
</dbReference>
<dbReference type="Gene3D" id="2.60.120.10">
    <property type="entry name" value="Jelly Rolls"/>
    <property type="match status" value="1"/>
</dbReference>
<dbReference type="InterPro" id="IPR011051">
    <property type="entry name" value="RmlC_Cupin_sf"/>
</dbReference>
<dbReference type="SUPFAM" id="SSF51182">
    <property type="entry name" value="RmlC-like cupins"/>
    <property type="match status" value="2"/>
</dbReference>
<sequence>MKIRADFSKQETVFPNDYAWVASPMPGVERMMLDRIGGEVARATSIVRYAPNSAFSPHTHDGGEEFLVLEGVFSDEHGDYGKGTYVRNPIGTRHTPRVGPEGATIFVKLHQFDKRDTHRVVMDTNKTPWLAGLVDGLSVMPLHDFRSEQVALVRWAPNTVFLPHTHDGGEEILVLEGTFHDESGSYPAGSWIRNPHTSRHTPHTGADGALIYVKTGHLAPISQPVPASGLP</sequence>
<dbReference type="Proteomes" id="UP001161409">
    <property type="component" value="Unassembled WGS sequence"/>
</dbReference>
<dbReference type="RefSeq" id="WP_169561406.1">
    <property type="nucleotide sequence ID" value="NZ_BSNF01000008.1"/>
</dbReference>